<feature type="domain" description="MobA/MobL protein" evidence="5">
    <location>
        <begin position="17"/>
        <end position="204"/>
    </location>
</feature>
<proteinExistence type="inferred from homology"/>
<keyword evidence="2" id="KW-0184">Conjugation</keyword>
<evidence type="ECO:0000256" key="4">
    <source>
        <dbReference type="SAM" id="MobiDB-lite"/>
    </source>
</evidence>
<accession>A0A9E7CZ04</accession>
<dbReference type="InterPro" id="IPR005053">
    <property type="entry name" value="MobA_MobL"/>
</dbReference>
<dbReference type="AlphaFoldDB" id="A0A9E7CZ04"/>
<sequence length="406" mass="46559">MASYHLSAQIVKRSQGRSVVAMAAYRSGERLHDAAHDRFADYSNRRGVAFTEIMAPEGSAPWLTDRQTLWNAVEHAEKRSDAQLAREINIALPHELTDAERVELVRAFVAEQFVGRGMVADIAIHQPVREKGENPRNHHAHILLTLRQATPSGLREVKTREWNGRGMLDGWRAAWAAHQNDALRARGFRVQVDHRTLAAQRAEAMARGDRRAASLLDRIPEIHVGPRARQAGRQQRPLSSRPREAGPRRFWEKGAPARRRVVDYPRIDRGHRIDWLTNLMLGNNERAKAQVAKLERQAARLRHKLDHWDRQATFRIDGAIRGARFRWERAKAAEEARAARERERQKQTHAAKRAAQVREIIRELEMVLIAARGGREAVLARQRELEGWTRKLGREAQRGRGDARQR</sequence>
<reference evidence="6" key="1">
    <citation type="submission" date="2021-09" db="EMBL/GenBank/DDBJ databases">
        <title>Network and meta-omics reveal the key degrader and cooperation patterns in an efficient 1,4-dioxane-degrading microbial community.</title>
        <authorList>
            <person name="Dai C."/>
        </authorList>
    </citation>
    <scope>NUCLEOTIDE SEQUENCE</scope>
    <source>
        <strain evidence="6">ZM13</strain>
        <plasmid evidence="6">pE</plasmid>
    </source>
</reference>
<dbReference type="Gene3D" id="3.30.930.30">
    <property type="match status" value="1"/>
</dbReference>
<evidence type="ECO:0000256" key="1">
    <source>
        <dbReference type="ARBA" id="ARBA00010873"/>
    </source>
</evidence>
<dbReference type="Proteomes" id="UP000831684">
    <property type="component" value="Plasmid pE"/>
</dbReference>
<evidence type="ECO:0000256" key="3">
    <source>
        <dbReference type="SAM" id="Coils"/>
    </source>
</evidence>
<name>A0A9E7CZ04_9HYPH</name>
<evidence type="ECO:0000259" key="5">
    <source>
        <dbReference type="Pfam" id="PF03389"/>
    </source>
</evidence>
<feature type="compositionally biased region" description="Low complexity" evidence="4">
    <location>
        <begin position="225"/>
        <end position="237"/>
    </location>
</feature>
<feature type="region of interest" description="Disordered" evidence="4">
    <location>
        <begin position="224"/>
        <end position="248"/>
    </location>
</feature>
<geneLocation type="plasmid" evidence="6 7">
    <name>pE</name>
</geneLocation>
<evidence type="ECO:0000313" key="7">
    <source>
        <dbReference type="Proteomes" id="UP000831684"/>
    </source>
</evidence>
<dbReference type="RefSeq" id="WP_244451541.1">
    <property type="nucleotide sequence ID" value="NZ_CP083244.1"/>
</dbReference>
<feature type="coiled-coil region" evidence="3">
    <location>
        <begin position="277"/>
        <end position="311"/>
    </location>
</feature>
<evidence type="ECO:0000313" key="6">
    <source>
        <dbReference type="EMBL" id="UOK73974.1"/>
    </source>
</evidence>
<dbReference type="KEGG" id="apol:K9D25_24850"/>
<organism evidence="6 7">
    <name type="scientific">Ancylobacter polymorphus</name>
    <dbReference type="NCBI Taxonomy" id="223390"/>
    <lineage>
        <taxon>Bacteria</taxon>
        <taxon>Pseudomonadati</taxon>
        <taxon>Pseudomonadota</taxon>
        <taxon>Alphaproteobacteria</taxon>
        <taxon>Hyphomicrobiales</taxon>
        <taxon>Xanthobacteraceae</taxon>
        <taxon>Ancylobacter</taxon>
    </lineage>
</organism>
<dbReference type="NCBIfam" id="NF041496">
    <property type="entry name" value="MobQ"/>
    <property type="match status" value="1"/>
</dbReference>
<dbReference type="Pfam" id="PF03389">
    <property type="entry name" value="MobA_MobL"/>
    <property type="match status" value="1"/>
</dbReference>
<protein>
    <submittedName>
        <fullName evidence="6">MobA/MobL family protein</fullName>
    </submittedName>
</protein>
<dbReference type="EMBL" id="CP083244">
    <property type="protein sequence ID" value="UOK73974.1"/>
    <property type="molecule type" value="Genomic_DNA"/>
</dbReference>
<comment type="similarity">
    <text evidence="1">Belongs to the MobA/MobL family.</text>
</comment>
<evidence type="ECO:0000256" key="2">
    <source>
        <dbReference type="ARBA" id="ARBA00022971"/>
    </source>
</evidence>
<keyword evidence="3" id="KW-0175">Coiled coil</keyword>
<gene>
    <name evidence="6" type="ORF">K9D25_24850</name>
</gene>
<keyword evidence="6" id="KW-0614">Plasmid</keyword>